<protein>
    <recommendedName>
        <fullName evidence="5">Probable membrane transporter protein</fullName>
    </recommendedName>
</protein>
<dbReference type="PANTHER" id="PTHR43483:SF3">
    <property type="entry name" value="MEMBRANE TRANSPORTER PROTEIN HI_0806-RELATED"/>
    <property type="match status" value="1"/>
</dbReference>
<evidence type="ECO:0000256" key="1">
    <source>
        <dbReference type="ARBA" id="ARBA00004141"/>
    </source>
</evidence>
<feature type="transmembrane region" description="Helical" evidence="5">
    <location>
        <begin position="116"/>
        <end position="135"/>
    </location>
</feature>
<comment type="subcellular location">
    <subcellularLocation>
        <location evidence="5">Cell membrane</location>
        <topology evidence="5">Multi-pass membrane protein</topology>
    </subcellularLocation>
    <subcellularLocation>
        <location evidence="1">Membrane</location>
        <topology evidence="1">Multi-pass membrane protein</topology>
    </subcellularLocation>
</comment>
<dbReference type="PROSITE" id="PS51257">
    <property type="entry name" value="PROKAR_LIPOPROTEIN"/>
    <property type="match status" value="1"/>
</dbReference>
<accession>A0A135HQX7</accession>
<evidence type="ECO:0000256" key="3">
    <source>
        <dbReference type="ARBA" id="ARBA00022989"/>
    </source>
</evidence>
<dbReference type="EMBL" id="LNTU01000038">
    <property type="protein sequence ID" value="KXF75533.1"/>
    <property type="molecule type" value="Genomic_DNA"/>
</dbReference>
<evidence type="ECO:0000256" key="5">
    <source>
        <dbReference type="RuleBase" id="RU363041"/>
    </source>
</evidence>
<organism evidence="6 7">
    <name type="scientific">Paramesorhizobium deserti</name>
    <dbReference type="NCBI Taxonomy" id="1494590"/>
    <lineage>
        <taxon>Bacteria</taxon>
        <taxon>Pseudomonadati</taxon>
        <taxon>Pseudomonadota</taxon>
        <taxon>Alphaproteobacteria</taxon>
        <taxon>Hyphomicrobiales</taxon>
        <taxon>Phyllobacteriaceae</taxon>
        <taxon>Paramesorhizobium</taxon>
    </lineage>
</organism>
<evidence type="ECO:0000256" key="4">
    <source>
        <dbReference type="ARBA" id="ARBA00023136"/>
    </source>
</evidence>
<dbReference type="InterPro" id="IPR002781">
    <property type="entry name" value="TM_pro_TauE-like"/>
</dbReference>
<dbReference type="RefSeq" id="WP_068884736.1">
    <property type="nucleotide sequence ID" value="NZ_LNTU01000038.1"/>
</dbReference>
<dbReference type="OrthoDB" id="457670at2"/>
<comment type="caution">
    <text evidence="6">The sequence shown here is derived from an EMBL/GenBank/DDBJ whole genome shotgun (WGS) entry which is preliminary data.</text>
</comment>
<keyword evidence="2 5" id="KW-0812">Transmembrane</keyword>
<name>A0A135HQX7_9HYPH</name>
<dbReference type="Proteomes" id="UP000070107">
    <property type="component" value="Unassembled WGS sequence"/>
</dbReference>
<keyword evidence="3 5" id="KW-1133">Transmembrane helix</keyword>
<dbReference type="STRING" id="1494590.ATN84_19990"/>
<gene>
    <name evidence="6" type="ORF">ATN84_19990</name>
</gene>
<feature type="transmembrane region" description="Helical" evidence="5">
    <location>
        <begin position="255"/>
        <end position="273"/>
    </location>
</feature>
<feature type="transmembrane region" description="Helical" evidence="5">
    <location>
        <begin position="221"/>
        <end position="243"/>
    </location>
</feature>
<sequence>MDRFMYSIAFLLPFAIGLALVGCISGFLAGLLGVGGGIVVVPVLYHVLAAFDVDVALRAHISVGTSLATIIPTSFQSIKAHRARGAVDTALLKWWAPFVALGVLIGVVLAGVSPGALLTAVFGIVAALVALHMLLTPEGMHLVKSLPAKPFQALMATAIGTISTLMGIGGGTLTVPTLSLCNYPVRRAVGTASVIGLIIALPGAIGFVINGWKASGLPPLSLGYVNGAGFVAIALTSMLFAPLGARTAHTIDPKWLRRLFGIFLAITSVKMLFDVYRHWIA</sequence>
<dbReference type="GO" id="GO:0005886">
    <property type="term" value="C:plasma membrane"/>
    <property type="evidence" value="ECO:0007669"/>
    <property type="project" value="UniProtKB-SubCell"/>
</dbReference>
<comment type="similarity">
    <text evidence="5">Belongs to the 4-toluene sulfonate uptake permease (TSUP) (TC 2.A.102) family.</text>
</comment>
<evidence type="ECO:0000313" key="7">
    <source>
        <dbReference type="Proteomes" id="UP000070107"/>
    </source>
</evidence>
<feature type="transmembrane region" description="Helical" evidence="5">
    <location>
        <begin position="57"/>
        <end position="78"/>
    </location>
</feature>
<feature type="transmembrane region" description="Helical" evidence="5">
    <location>
        <begin position="90"/>
        <end position="110"/>
    </location>
</feature>
<dbReference type="AlphaFoldDB" id="A0A135HQX7"/>
<reference evidence="6 7" key="1">
    <citation type="submission" date="2015-11" db="EMBL/GenBank/DDBJ databases">
        <title>Draft genome sequence of Paramesorhizobium deserti A-3-E, a strain highly resistant to diverse beta-lactam antibiotics.</title>
        <authorList>
            <person name="Lv R."/>
            <person name="Yang X."/>
            <person name="Fang N."/>
            <person name="Guo J."/>
            <person name="Luo X."/>
            <person name="Peng F."/>
            <person name="Yang R."/>
            <person name="Cui Y."/>
            <person name="Fang C."/>
            <person name="Song Y."/>
        </authorList>
    </citation>
    <scope>NUCLEOTIDE SEQUENCE [LARGE SCALE GENOMIC DNA]</scope>
    <source>
        <strain evidence="6 7">A-3-E</strain>
    </source>
</reference>
<proteinExistence type="inferred from homology"/>
<feature type="transmembrane region" description="Helical" evidence="5">
    <location>
        <begin position="12"/>
        <end position="45"/>
    </location>
</feature>
<dbReference type="Pfam" id="PF01925">
    <property type="entry name" value="TauE"/>
    <property type="match status" value="1"/>
</dbReference>
<keyword evidence="7" id="KW-1185">Reference proteome</keyword>
<evidence type="ECO:0000313" key="6">
    <source>
        <dbReference type="EMBL" id="KXF75533.1"/>
    </source>
</evidence>
<keyword evidence="4 5" id="KW-0472">Membrane</keyword>
<keyword evidence="5" id="KW-1003">Cell membrane</keyword>
<feature type="transmembrane region" description="Helical" evidence="5">
    <location>
        <begin position="188"/>
        <end position="209"/>
    </location>
</feature>
<dbReference type="PANTHER" id="PTHR43483">
    <property type="entry name" value="MEMBRANE TRANSPORTER PROTEIN HI_0806-RELATED"/>
    <property type="match status" value="1"/>
</dbReference>
<feature type="transmembrane region" description="Helical" evidence="5">
    <location>
        <begin position="156"/>
        <end position="176"/>
    </location>
</feature>
<evidence type="ECO:0000256" key="2">
    <source>
        <dbReference type="ARBA" id="ARBA00022692"/>
    </source>
</evidence>